<keyword evidence="3" id="KW-1185">Reference proteome</keyword>
<comment type="caution">
    <text evidence="2">The sequence shown here is derived from an EMBL/GenBank/DDBJ whole genome shotgun (WGS) entry which is preliminary data.</text>
</comment>
<dbReference type="AlphaFoldDB" id="A0A5S5C511"/>
<dbReference type="NCBIfam" id="NF041644">
    <property type="entry name" value="CBO0543_fam"/>
    <property type="match status" value="1"/>
</dbReference>
<feature type="transmembrane region" description="Helical" evidence="1">
    <location>
        <begin position="142"/>
        <end position="158"/>
    </location>
</feature>
<gene>
    <name evidence="2" type="ORF">BCM02_10569</name>
</gene>
<feature type="transmembrane region" description="Helical" evidence="1">
    <location>
        <begin position="178"/>
        <end position="197"/>
    </location>
</feature>
<dbReference type="RefSeq" id="WP_148929785.1">
    <property type="nucleotide sequence ID" value="NZ_VNHS01000005.1"/>
</dbReference>
<reference evidence="2 3" key="1">
    <citation type="submission" date="2019-07" db="EMBL/GenBank/DDBJ databases">
        <title>Genomic Encyclopedia of Type Strains, Phase III (KMG-III): the genomes of soil and plant-associated and newly described type strains.</title>
        <authorList>
            <person name="Whitman W."/>
        </authorList>
    </citation>
    <scope>NUCLEOTIDE SEQUENCE [LARGE SCALE GENOMIC DNA]</scope>
    <source>
        <strain evidence="2 3">BL24</strain>
    </source>
</reference>
<feature type="transmembrane region" description="Helical" evidence="1">
    <location>
        <begin position="45"/>
        <end position="64"/>
    </location>
</feature>
<dbReference type="InterPro" id="IPR048147">
    <property type="entry name" value="CBO0543-like"/>
</dbReference>
<evidence type="ECO:0000313" key="2">
    <source>
        <dbReference type="EMBL" id="TYP74525.1"/>
    </source>
</evidence>
<sequence length="200" mass="23465">MANVWAKFASGHKDYYILLISVLLSLSGTLWVLKTSWKYYGRLYAIAALAGSVICALFVGLGYYRFDSLLIPVLKLPVFLLLTLFPFYVLFGVKYSPKPWPWKIPFYWGIVHIGVFFETMLVEFTDIIQFKSKWDIWDSYTWWWIFLLVFEYVGALCVPDEVRRPIDKHLFHFGKVGWLVLHFILILTIFMAGYYVGKVT</sequence>
<dbReference type="EMBL" id="VNHS01000005">
    <property type="protein sequence ID" value="TYP74525.1"/>
    <property type="molecule type" value="Genomic_DNA"/>
</dbReference>
<dbReference type="Proteomes" id="UP000323257">
    <property type="component" value="Unassembled WGS sequence"/>
</dbReference>
<dbReference type="OrthoDB" id="2964736at2"/>
<proteinExistence type="predicted"/>
<keyword evidence="1" id="KW-1133">Transmembrane helix</keyword>
<name>A0A5S5C511_9BACL</name>
<accession>A0A5S5C511</accession>
<protein>
    <submittedName>
        <fullName evidence="2">Uncharacterized protein</fullName>
    </submittedName>
</protein>
<evidence type="ECO:0000256" key="1">
    <source>
        <dbReference type="SAM" id="Phobius"/>
    </source>
</evidence>
<evidence type="ECO:0000313" key="3">
    <source>
        <dbReference type="Proteomes" id="UP000323257"/>
    </source>
</evidence>
<feature type="transmembrane region" description="Helical" evidence="1">
    <location>
        <begin position="105"/>
        <end position="122"/>
    </location>
</feature>
<organism evidence="2 3">
    <name type="scientific">Paenibacillus methanolicus</name>
    <dbReference type="NCBI Taxonomy" id="582686"/>
    <lineage>
        <taxon>Bacteria</taxon>
        <taxon>Bacillati</taxon>
        <taxon>Bacillota</taxon>
        <taxon>Bacilli</taxon>
        <taxon>Bacillales</taxon>
        <taxon>Paenibacillaceae</taxon>
        <taxon>Paenibacillus</taxon>
    </lineage>
</organism>
<feature type="transmembrane region" description="Helical" evidence="1">
    <location>
        <begin position="76"/>
        <end position="93"/>
    </location>
</feature>
<keyword evidence="1" id="KW-0812">Transmembrane</keyword>
<feature type="transmembrane region" description="Helical" evidence="1">
    <location>
        <begin position="15"/>
        <end position="33"/>
    </location>
</feature>
<keyword evidence="1" id="KW-0472">Membrane</keyword>